<keyword evidence="2" id="KW-1185">Reference proteome</keyword>
<evidence type="ECO:0000313" key="2">
    <source>
        <dbReference type="Proteomes" id="UP000634136"/>
    </source>
</evidence>
<dbReference type="EMBL" id="JAAIUW010000013">
    <property type="protein sequence ID" value="KAF7802039.1"/>
    <property type="molecule type" value="Genomic_DNA"/>
</dbReference>
<sequence>MTTNLAECMNGDLKRVHCLPVMALVEESLYMVAQFFNDRRQQVQAQINAGHVFCEDLQNTIFTNLEITRVCKVTLRNEDLGEFEFQHLHLPYIHVLAACADVTHEFGLYVDPVYKLETMLMAYSQPFHPIGGEEYWPHVPDRSVMPNPQALRSSGRPRSTRIRNEMDWKELGNKPKCSLCRLEGHTKKKMPQQEAHATIDGSWCYFLGPQSGKRGASSHQLPTLLALKRTAIGQERFFLPPTPHPLDEAPLMIVEKETESPSFPGPFD</sequence>
<name>A0A834W2M7_9FABA</name>
<accession>A0A834W2M7</accession>
<organism evidence="1 2">
    <name type="scientific">Senna tora</name>
    <dbReference type="NCBI Taxonomy" id="362788"/>
    <lineage>
        <taxon>Eukaryota</taxon>
        <taxon>Viridiplantae</taxon>
        <taxon>Streptophyta</taxon>
        <taxon>Embryophyta</taxon>
        <taxon>Tracheophyta</taxon>
        <taxon>Spermatophyta</taxon>
        <taxon>Magnoliopsida</taxon>
        <taxon>eudicotyledons</taxon>
        <taxon>Gunneridae</taxon>
        <taxon>Pentapetalae</taxon>
        <taxon>rosids</taxon>
        <taxon>fabids</taxon>
        <taxon>Fabales</taxon>
        <taxon>Fabaceae</taxon>
        <taxon>Caesalpinioideae</taxon>
        <taxon>Cassia clade</taxon>
        <taxon>Senna</taxon>
    </lineage>
</organism>
<reference evidence="1" key="1">
    <citation type="submission" date="2020-09" db="EMBL/GenBank/DDBJ databases">
        <title>Genome-Enabled Discovery of Anthraquinone Biosynthesis in Senna tora.</title>
        <authorList>
            <person name="Kang S.-H."/>
            <person name="Pandey R.P."/>
            <person name="Lee C.-M."/>
            <person name="Sim J.-S."/>
            <person name="Jeong J.-T."/>
            <person name="Choi B.-S."/>
            <person name="Jung M."/>
            <person name="Ginzburg D."/>
            <person name="Zhao K."/>
            <person name="Won S.Y."/>
            <person name="Oh T.-J."/>
            <person name="Yu Y."/>
            <person name="Kim N.-H."/>
            <person name="Lee O.R."/>
            <person name="Lee T.-H."/>
            <person name="Bashyal P."/>
            <person name="Kim T.-S."/>
            <person name="Lee W.-H."/>
            <person name="Kawkins C."/>
            <person name="Kim C.-K."/>
            <person name="Kim J.S."/>
            <person name="Ahn B.O."/>
            <person name="Rhee S.Y."/>
            <person name="Sohng J.K."/>
        </authorList>
    </citation>
    <scope>NUCLEOTIDE SEQUENCE</scope>
    <source>
        <tissue evidence="1">Leaf</tissue>
    </source>
</reference>
<protein>
    <submittedName>
        <fullName evidence="1">Uncharacterized protein</fullName>
    </submittedName>
</protein>
<gene>
    <name evidence="1" type="ORF">G2W53_041150</name>
</gene>
<evidence type="ECO:0000313" key="1">
    <source>
        <dbReference type="EMBL" id="KAF7802039.1"/>
    </source>
</evidence>
<dbReference type="AlphaFoldDB" id="A0A834W2M7"/>
<dbReference type="OrthoDB" id="1426028at2759"/>
<comment type="caution">
    <text evidence="1">The sequence shown here is derived from an EMBL/GenBank/DDBJ whole genome shotgun (WGS) entry which is preliminary data.</text>
</comment>
<dbReference type="Proteomes" id="UP000634136">
    <property type="component" value="Unassembled WGS sequence"/>
</dbReference>
<proteinExistence type="predicted"/>